<evidence type="ECO:0000313" key="4">
    <source>
        <dbReference type="EMBL" id="CAL4206897.1"/>
    </source>
</evidence>
<feature type="region of interest" description="Disordered" evidence="2">
    <location>
        <begin position="66"/>
        <end position="107"/>
    </location>
</feature>
<dbReference type="Proteomes" id="UP001497623">
    <property type="component" value="Unassembled WGS sequence"/>
</dbReference>
<feature type="non-terminal residue" evidence="4">
    <location>
        <position position="1255"/>
    </location>
</feature>
<dbReference type="PANTHER" id="PTHR47163">
    <property type="entry name" value="DDE_TNP_IS1595 DOMAIN-CONTAINING PROTEIN"/>
    <property type="match status" value="1"/>
</dbReference>
<feature type="compositionally biased region" description="Polar residues" evidence="2">
    <location>
        <begin position="177"/>
        <end position="196"/>
    </location>
</feature>
<dbReference type="AlphaFoldDB" id="A0AAV2SNK7"/>
<dbReference type="PANTHER" id="PTHR47163:SF2">
    <property type="entry name" value="SI:DKEY-17M8.2"/>
    <property type="match status" value="1"/>
</dbReference>
<dbReference type="InterPro" id="IPR013087">
    <property type="entry name" value="Znf_C2H2_type"/>
</dbReference>
<dbReference type="EMBL" id="CAXKWB010082340">
    <property type="protein sequence ID" value="CAL4206897.1"/>
    <property type="molecule type" value="Genomic_DNA"/>
</dbReference>
<dbReference type="SMART" id="SM01126">
    <property type="entry name" value="DDE_Tnp_IS1595"/>
    <property type="match status" value="2"/>
</dbReference>
<feature type="region of interest" description="Disordered" evidence="2">
    <location>
        <begin position="177"/>
        <end position="197"/>
    </location>
</feature>
<gene>
    <name evidence="4" type="ORF">MNOR_LOCUS38044</name>
</gene>
<proteinExistence type="predicted"/>
<keyword evidence="5" id="KW-1185">Reference proteome</keyword>
<dbReference type="InterPro" id="IPR024445">
    <property type="entry name" value="Tnp_ISXO2-like"/>
</dbReference>
<feature type="domain" description="C2H2-type" evidence="3">
    <location>
        <begin position="115"/>
        <end position="137"/>
    </location>
</feature>
<dbReference type="InterPro" id="IPR053164">
    <property type="entry name" value="IS1016-like_transposase"/>
</dbReference>
<dbReference type="GO" id="GO:0008270">
    <property type="term" value="F:zinc ion binding"/>
    <property type="evidence" value="ECO:0007669"/>
    <property type="project" value="UniProtKB-KW"/>
</dbReference>
<keyword evidence="1" id="KW-0479">Metal-binding</keyword>
<organism evidence="4 5">
    <name type="scientific">Meganyctiphanes norvegica</name>
    <name type="common">Northern krill</name>
    <name type="synonym">Thysanopoda norvegica</name>
    <dbReference type="NCBI Taxonomy" id="48144"/>
    <lineage>
        <taxon>Eukaryota</taxon>
        <taxon>Metazoa</taxon>
        <taxon>Ecdysozoa</taxon>
        <taxon>Arthropoda</taxon>
        <taxon>Crustacea</taxon>
        <taxon>Multicrustacea</taxon>
        <taxon>Malacostraca</taxon>
        <taxon>Eumalacostraca</taxon>
        <taxon>Eucarida</taxon>
        <taxon>Euphausiacea</taxon>
        <taxon>Euphausiidae</taxon>
        <taxon>Meganyctiphanes</taxon>
    </lineage>
</organism>
<evidence type="ECO:0000256" key="2">
    <source>
        <dbReference type="SAM" id="MobiDB-lite"/>
    </source>
</evidence>
<evidence type="ECO:0000259" key="3">
    <source>
        <dbReference type="PROSITE" id="PS50157"/>
    </source>
</evidence>
<comment type="caution">
    <text evidence="4">The sequence shown here is derived from an EMBL/GenBank/DDBJ whole genome shotgun (WGS) entry which is preliminary data.</text>
</comment>
<protein>
    <recommendedName>
        <fullName evidence="3">C2H2-type domain-containing protein</fullName>
    </recommendedName>
</protein>
<dbReference type="PROSITE" id="PS50157">
    <property type="entry name" value="ZINC_FINGER_C2H2_2"/>
    <property type="match status" value="1"/>
</dbReference>
<reference evidence="4 5" key="1">
    <citation type="submission" date="2024-05" db="EMBL/GenBank/DDBJ databases">
        <authorList>
            <person name="Wallberg A."/>
        </authorList>
    </citation>
    <scope>NUCLEOTIDE SEQUENCE [LARGE SCALE GENOMIC DNA]</scope>
</reference>
<feature type="region of interest" description="Disordered" evidence="2">
    <location>
        <begin position="405"/>
        <end position="436"/>
    </location>
</feature>
<dbReference type="Pfam" id="PF12762">
    <property type="entry name" value="DDE_Tnp_IS1595"/>
    <property type="match status" value="1"/>
</dbReference>
<evidence type="ECO:0000256" key="1">
    <source>
        <dbReference type="PROSITE-ProRule" id="PRU00042"/>
    </source>
</evidence>
<keyword evidence="1" id="KW-0863">Zinc-finger</keyword>
<keyword evidence="1" id="KW-0862">Zinc</keyword>
<feature type="compositionally biased region" description="Basic and acidic residues" evidence="2">
    <location>
        <begin position="408"/>
        <end position="426"/>
    </location>
</feature>
<feature type="non-terminal residue" evidence="4">
    <location>
        <position position="1"/>
    </location>
</feature>
<sequence>GKSFRMDSEDYFSQMYEHNGAYDNFHYSRAYPMPYGEKTPVCAQVIGTDTPIAGVNNETAATNIQQSQQQPQQQYHHQQQQQYHHQQQQQKQQQSHEQQLSESRQQQQNHEQQLYKCNECGSSWANLKTLWMHQRKHLNPLVAVTTPPKSKIYENEPTISRFPVSSPMDLEYTPDNSITIAPVNTNKYHTTPQSTPEMPKMYPPPLQKAFNPVSPKISNPQLDLGFDFQHLKSYNQESTDFFLNSKRMETELKSNDEEKMRVHSETLVGVKSNTSIKEPLRICNPPLDIESIITQHSKSYTKISTENRLKLIRAESKLRSKEEKSSEKIYTMPMVNAENQLFNLQHSIFQNEVGTTQEFNAPEDSYIDNKDNSCPEEKIEKNTNHLVKKQEQDFFSSELPGKKCRSQVQERRKGHDNVKDYTHDQESESEDDNVIGPLVDATTPIVDVIRWFQDHKLLKSKMKCDRCENLMTWKTDKSDEIKRNRDKGSVNWTDGVFWQCENRICPNFCTKSIRAGSFFAKSKISLPKWFDIMFLWSKHVGAKATSDQVKLSQKAIIGCYSFFREVCELYFKSNPIKLGGPGITIEIDVSCFSEKRKRNHRPVPQPPIWVLGIVDTNSTPSIGYMEIVETKDAVTLLPIIVNVVLPGSIILVKDWKAYRKIQGLSDSDGSVKHTLNFVDVNNCFYKQTIESYWKKHKNYLTAMRGTRRSNLNSHLQEFMWRERFSADAVENLCEQIADQYSDDSFINNSGRTCLGEDTEKQKDYLDEKWEENTIFIQQENNCIFQDCIKQEPIDLDSSYIDSTDGSCSGDEIEKHMNYLDAELQENINCLGVSSKICPSIGQEGKQYSNKVKDCSEDFSPELESDNIILSLINPTIPIVNVVRWLQQYKLLKSKMKCDRCKCFMVWKTDNSDKNWADGFFWRCENKNCLTFNCTKSIRAESFFARSKLCLKKWLDIIYQWSKHVGAKATSDQVNFCSKMSGNCYSLFREVCESYFKANPIKLGGPGITIQIDVSCFSQKRKRNHGCEAPTPSLVLGIIDTTCTPSIGYMEIVETRDVATLFPIILKVVQPESIIHSKEWRAFSKIQGLSNMESTVDHMISFIEVDSSEHKQKIEAYWRKHKSYLTAMKGTKRSCLNSYLQEFMWRERFSDNALNILCEQIADQYSDSSYIDKTDRLWLGKEVERQESYLEVKLQENANISEEPPDKCPPRVTQSSHSLIQDGIPKELSTLDASYIDNLDESCSGDEIENHMNCLE</sequence>
<evidence type="ECO:0000313" key="5">
    <source>
        <dbReference type="Proteomes" id="UP001497623"/>
    </source>
</evidence>
<dbReference type="PROSITE" id="PS00028">
    <property type="entry name" value="ZINC_FINGER_C2H2_1"/>
    <property type="match status" value="1"/>
</dbReference>
<name>A0AAV2SNK7_MEGNR</name>
<accession>A0AAV2SNK7</accession>